<dbReference type="PANTHER" id="PTHR43795:SF20">
    <property type="entry name" value="TRYPTOPHAN AMINOTRANSFERASE-RELATED PROTEIN 3"/>
    <property type="match status" value="1"/>
</dbReference>
<dbReference type="GO" id="GO:0030170">
    <property type="term" value="F:pyridoxal phosphate binding"/>
    <property type="evidence" value="ECO:0007669"/>
    <property type="project" value="InterPro"/>
</dbReference>
<keyword evidence="1" id="KW-0663">Pyridoxal phosphate</keyword>
<reference evidence="3" key="2">
    <citation type="submission" date="2019-11" db="EMBL/GenBank/DDBJ databases">
        <authorList>
            <person name="January G."/>
            <person name="Bunk B."/>
        </authorList>
    </citation>
    <scope>NUCLEOTIDE SEQUENCE</scope>
    <source>
        <strain evidence="3">3.6</strain>
    </source>
</reference>
<dbReference type="OrthoDB" id="9813612at2"/>
<dbReference type="Gene3D" id="3.40.640.10">
    <property type="entry name" value="Type I PLP-dependent aspartate aminotransferase-like (Major domain)"/>
    <property type="match status" value="1"/>
</dbReference>
<dbReference type="EMBL" id="CP046268">
    <property type="protein sequence ID" value="QMV14333.1"/>
    <property type="molecule type" value="Genomic_DNA"/>
</dbReference>
<dbReference type="Proteomes" id="UP000515264">
    <property type="component" value="Chromosome 1"/>
</dbReference>
<reference evidence="3 6" key="3">
    <citation type="journal article" date="2020" name="J. Nat. Prod.">
        <title>Genomics-Metabolomics Profiling Disclosed Marine Vibrio spartinae 3.6 as a Producer of a New Branched Side Chain Prodigiosin.</title>
        <authorList>
            <person name="Vitale G.A."/>
            <person name="Sciarretta M."/>
            <person name="Palma Esposito F."/>
            <person name="January G.G."/>
            <person name="Giaccio M."/>
            <person name="Bunk B."/>
            <person name="Sproer C."/>
            <person name="Bajerski F."/>
            <person name="Power D."/>
            <person name="Festa C."/>
            <person name="Monti M.C."/>
            <person name="D'Auria M.V."/>
            <person name="de Pascale D."/>
        </authorList>
    </citation>
    <scope>NUCLEOTIDE SEQUENCE [LARGE SCALE GENOMIC DNA]</scope>
    <source>
        <strain evidence="3 6">3.6</strain>
    </source>
</reference>
<dbReference type="EMBL" id="FSSB01000010">
    <property type="protein sequence ID" value="SIO93813.1"/>
    <property type="molecule type" value="Genomic_DNA"/>
</dbReference>
<dbReference type="InterPro" id="IPR015421">
    <property type="entry name" value="PyrdxlP-dep_Trfase_major"/>
</dbReference>
<evidence type="ECO:0000313" key="5">
    <source>
        <dbReference type="Proteomes" id="UP000184774"/>
    </source>
</evidence>
<evidence type="ECO:0000259" key="2">
    <source>
        <dbReference type="Pfam" id="PF00155"/>
    </source>
</evidence>
<evidence type="ECO:0000256" key="1">
    <source>
        <dbReference type="ARBA" id="ARBA00022898"/>
    </source>
</evidence>
<keyword evidence="4" id="KW-0032">Aminotransferase</keyword>
<keyword evidence="4" id="KW-0808">Transferase</keyword>
<dbReference type="GO" id="GO:0008483">
    <property type="term" value="F:transaminase activity"/>
    <property type="evidence" value="ECO:0007669"/>
    <property type="project" value="UniProtKB-KW"/>
</dbReference>
<dbReference type="InterPro" id="IPR015422">
    <property type="entry name" value="PyrdxlP-dep_Trfase_small"/>
</dbReference>
<evidence type="ECO:0000313" key="3">
    <source>
        <dbReference type="EMBL" id="QMV14333.1"/>
    </source>
</evidence>
<protein>
    <submittedName>
        <fullName evidence="4">Aspartate aminotransferase</fullName>
    </submittedName>
</protein>
<dbReference type="InterPro" id="IPR004839">
    <property type="entry name" value="Aminotransferase_I/II_large"/>
</dbReference>
<gene>
    <name evidence="4" type="ORF">VSP9026_01492</name>
    <name evidence="3" type="ORF">Vspart_01588</name>
</gene>
<dbReference type="Proteomes" id="UP000184774">
    <property type="component" value="Unassembled WGS sequence"/>
</dbReference>
<organism evidence="4 5">
    <name type="scientific">Vibrio spartinae</name>
    <dbReference type="NCBI Taxonomy" id="1918945"/>
    <lineage>
        <taxon>Bacteria</taxon>
        <taxon>Pseudomonadati</taxon>
        <taxon>Pseudomonadota</taxon>
        <taxon>Gammaproteobacteria</taxon>
        <taxon>Vibrionales</taxon>
        <taxon>Vibrionaceae</taxon>
        <taxon>Vibrio</taxon>
    </lineage>
</organism>
<dbReference type="Pfam" id="PF00155">
    <property type="entry name" value="Aminotran_1_2"/>
    <property type="match status" value="1"/>
</dbReference>
<dbReference type="SUPFAM" id="SSF53383">
    <property type="entry name" value="PLP-dependent transferases"/>
    <property type="match status" value="1"/>
</dbReference>
<dbReference type="InterPro" id="IPR050478">
    <property type="entry name" value="Ethylene_sulfur-biosynth"/>
</dbReference>
<dbReference type="AlphaFoldDB" id="A0A1N6M2Z6"/>
<dbReference type="PANTHER" id="PTHR43795">
    <property type="entry name" value="BIFUNCTIONAL ASPARTATE AMINOTRANSFERASE AND GLUTAMATE/ASPARTATE-PREPHENATE AMINOTRANSFERASE-RELATED"/>
    <property type="match status" value="1"/>
</dbReference>
<evidence type="ECO:0000313" key="6">
    <source>
        <dbReference type="Proteomes" id="UP000515264"/>
    </source>
</evidence>
<keyword evidence="6" id="KW-1185">Reference proteome</keyword>
<name>A0A1N6M2Z6_9VIBR</name>
<dbReference type="RefSeq" id="WP_139302096.1">
    <property type="nucleotide sequence ID" value="NZ_AP024907.1"/>
</dbReference>
<feature type="domain" description="Aminotransferase class I/classII large" evidence="2">
    <location>
        <begin position="116"/>
        <end position="293"/>
    </location>
</feature>
<accession>A0A1N6M2Z6</accession>
<reference evidence="4 5" key="1">
    <citation type="submission" date="2016-12" db="EMBL/GenBank/DDBJ databases">
        <authorList>
            <person name="Song W.-J."/>
            <person name="Kurnit D.M."/>
        </authorList>
    </citation>
    <scope>NUCLEOTIDE SEQUENCE [LARGE SCALE GENOMIC DNA]</scope>
    <source>
        <strain evidence="4 5">CECT 9026</strain>
    </source>
</reference>
<dbReference type="Gene3D" id="3.90.1150.10">
    <property type="entry name" value="Aspartate Aminotransferase, domain 1"/>
    <property type="match status" value="1"/>
</dbReference>
<proteinExistence type="predicted"/>
<evidence type="ECO:0000313" key="4">
    <source>
        <dbReference type="EMBL" id="SIO93813.1"/>
    </source>
</evidence>
<dbReference type="InterPro" id="IPR015424">
    <property type="entry name" value="PyrdxlP-dep_Trfase"/>
</dbReference>
<dbReference type="GO" id="GO:0006520">
    <property type="term" value="P:amino acid metabolic process"/>
    <property type="evidence" value="ECO:0007669"/>
    <property type="project" value="TreeGrafter"/>
</dbReference>
<sequence length="331" mass="37720">MEMVDLSLGIPNSPKKHSDIISKVIFSEGVFCDRYPSSLLSSELEIVDSCFLNKLGLDVFCDKNLSVHHGGRGALFTVLSCHLNHENVNIDTSYPYWNGYNSIVKSINENSMINNMDNQSNSQVSLLCLPNNPDGSLDIERLNYCLKNYEHVVIDLVYFNFLDAFEIKSISDVLMGRNNYSLIFSVSKHSASPNVRVGYVYTPSTELSAKYRAFQFNISNLPSNINRTVAVYHLMQEERNLMITDYYNRISFEINNIQSYPGIRICAKGMFVWITCDKKKSKYIVDAILSELNIKGALGDSFGDEYGSRWLIKDGVDYKKLIERIYYLNKG</sequence>